<evidence type="ECO:0000256" key="3">
    <source>
        <dbReference type="ARBA" id="ARBA00022741"/>
    </source>
</evidence>
<keyword evidence="4" id="KW-0378">Hydrolase</keyword>
<comment type="caution">
    <text evidence="8">The sequence shown here is derived from an EMBL/GenBank/DDBJ whole genome shotgun (WGS) entry which is preliminary data.</text>
</comment>
<dbReference type="Proteomes" id="UP000195043">
    <property type="component" value="Unassembled WGS sequence"/>
</dbReference>
<dbReference type="CDD" id="cd00077">
    <property type="entry name" value="HDc"/>
    <property type="match status" value="1"/>
</dbReference>
<dbReference type="RefSeq" id="WP_086273561.1">
    <property type="nucleotide sequence ID" value="NZ_NGKU01000001.1"/>
</dbReference>
<dbReference type="STRING" id="1834191.A5886_000581"/>
<dbReference type="SUPFAM" id="SSF109604">
    <property type="entry name" value="HD-domain/PDEase-like"/>
    <property type="match status" value="1"/>
</dbReference>
<dbReference type="Gene3D" id="1.10.3210.10">
    <property type="entry name" value="Hypothetical protein af1432"/>
    <property type="match status" value="1"/>
</dbReference>
<dbReference type="PANTHER" id="PTHR35795:SF1">
    <property type="entry name" value="BIS(5'-NUCLEOSYL)-TETRAPHOSPHATASE, SYMMETRICAL"/>
    <property type="match status" value="1"/>
</dbReference>
<dbReference type="NCBIfam" id="TIGR00488">
    <property type="entry name" value="bis(5'-nucleosyl)-tetraphosphatase (symmetrical) YqeK"/>
    <property type="match status" value="1"/>
</dbReference>
<proteinExistence type="predicted"/>
<accession>A0A242A450</accession>
<dbReference type="Pfam" id="PF01966">
    <property type="entry name" value="HD"/>
    <property type="match status" value="1"/>
</dbReference>
<dbReference type="EMBL" id="NGKU01000001">
    <property type="protein sequence ID" value="OTN75511.1"/>
    <property type="molecule type" value="Genomic_DNA"/>
</dbReference>
<evidence type="ECO:0000256" key="6">
    <source>
        <dbReference type="ARBA" id="ARBA00049417"/>
    </source>
</evidence>
<dbReference type="InterPro" id="IPR005249">
    <property type="entry name" value="YqeK"/>
</dbReference>
<dbReference type="GO" id="GO:0000166">
    <property type="term" value="F:nucleotide binding"/>
    <property type="evidence" value="ECO:0007669"/>
    <property type="project" value="UniProtKB-KW"/>
</dbReference>
<gene>
    <name evidence="8" type="ORF">A5886_000581</name>
</gene>
<dbReference type="AlphaFoldDB" id="A0A242A450"/>
<evidence type="ECO:0000256" key="2">
    <source>
        <dbReference type="ARBA" id="ARBA00022723"/>
    </source>
</evidence>
<dbReference type="EC" id="3.6.1.41" evidence="1"/>
<name>A0A242A450_9ENTE</name>
<dbReference type="OrthoDB" id="5295945at2"/>
<evidence type="ECO:0000313" key="9">
    <source>
        <dbReference type="Proteomes" id="UP000195043"/>
    </source>
</evidence>
<keyword evidence="9" id="KW-1185">Reference proteome</keyword>
<keyword evidence="3" id="KW-0547">Nucleotide-binding</keyword>
<dbReference type="GO" id="GO:0008803">
    <property type="term" value="F:bis(5'-nucleosyl)-tetraphosphatase (symmetrical) activity"/>
    <property type="evidence" value="ECO:0007669"/>
    <property type="project" value="UniProtKB-EC"/>
</dbReference>
<dbReference type="PROSITE" id="PS51831">
    <property type="entry name" value="HD"/>
    <property type="match status" value="1"/>
</dbReference>
<organism evidence="8 9">
    <name type="scientific">Candidatus Enterococcus testudinis</name>
    <dbReference type="NCBI Taxonomy" id="1834191"/>
    <lineage>
        <taxon>Bacteria</taxon>
        <taxon>Bacillati</taxon>
        <taxon>Bacillota</taxon>
        <taxon>Bacilli</taxon>
        <taxon>Lactobacillales</taxon>
        <taxon>Enterococcaceae</taxon>
        <taxon>Enterococcus</taxon>
    </lineage>
</organism>
<evidence type="ECO:0000313" key="8">
    <source>
        <dbReference type="EMBL" id="OTN75511.1"/>
    </source>
</evidence>
<dbReference type="InterPro" id="IPR003607">
    <property type="entry name" value="HD/PDEase_dom"/>
</dbReference>
<evidence type="ECO:0000256" key="5">
    <source>
        <dbReference type="ARBA" id="ARBA00023004"/>
    </source>
</evidence>
<evidence type="ECO:0000256" key="4">
    <source>
        <dbReference type="ARBA" id="ARBA00022801"/>
    </source>
</evidence>
<feature type="domain" description="HD" evidence="7">
    <location>
        <begin position="33"/>
        <end position="148"/>
    </location>
</feature>
<keyword evidence="2" id="KW-0479">Metal-binding</keyword>
<dbReference type="PANTHER" id="PTHR35795">
    <property type="entry name" value="SLR1885 PROTEIN"/>
    <property type="match status" value="1"/>
</dbReference>
<dbReference type="InterPro" id="IPR051094">
    <property type="entry name" value="Diverse_Catalytic_Enzymes"/>
</dbReference>
<protein>
    <recommendedName>
        <fullName evidence="1">bis(5'-nucleosyl)-tetraphosphatase (symmetrical)</fullName>
        <ecNumber evidence="1">3.6.1.41</ecNumber>
    </recommendedName>
</protein>
<dbReference type="InterPro" id="IPR006674">
    <property type="entry name" value="HD_domain"/>
</dbReference>
<comment type="catalytic activity">
    <reaction evidence="6">
        <text>P(1),P(4)-bis(5'-adenosyl) tetraphosphate + H2O = 2 ADP + 2 H(+)</text>
        <dbReference type="Rhea" id="RHEA:24252"/>
        <dbReference type="ChEBI" id="CHEBI:15377"/>
        <dbReference type="ChEBI" id="CHEBI:15378"/>
        <dbReference type="ChEBI" id="CHEBI:58141"/>
        <dbReference type="ChEBI" id="CHEBI:456216"/>
        <dbReference type="EC" id="3.6.1.41"/>
    </reaction>
</comment>
<keyword evidence="5" id="KW-0408">Iron</keyword>
<evidence type="ECO:0000256" key="1">
    <source>
        <dbReference type="ARBA" id="ARBA00012506"/>
    </source>
</evidence>
<dbReference type="GO" id="GO:0046872">
    <property type="term" value="F:metal ion binding"/>
    <property type="evidence" value="ECO:0007669"/>
    <property type="project" value="UniProtKB-KW"/>
</dbReference>
<sequence length="203" mass="22764">MTVNFDLYVQPVGDDELQLQMIHYLQQFGEDDTAQHNIDVAEAAKTLALRFHVDAQKAYTAGLLHDISVVIPNHQRIAFQQAMNEPVLGAEEQAPFLLHQQQSAILAKKVFHVTDPEILSAIACHTTLKADFSPLDIVVFLADKIKWDREDQAPFFPELLDALSVSLEASAKVYLDWLFKGDIIVPHPWAVAASSQLDNMFTK</sequence>
<reference evidence="8 9" key="1">
    <citation type="submission" date="2017-05" db="EMBL/GenBank/DDBJ databases">
        <title>The Genome Sequence of Enterococcus sp. 8G7_MSG3316.</title>
        <authorList>
            <consortium name="The Broad Institute Genomics Platform"/>
            <consortium name="The Broad Institute Genomic Center for Infectious Diseases"/>
            <person name="Earl A."/>
            <person name="Manson A."/>
            <person name="Schwartman J."/>
            <person name="Gilmore M."/>
            <person name="Abouelleil A."/>
            <person name="Cao P."/>
            <person name="Chapman S."/>
            <person name="Cusick C."/>
            <person name="Shea T."/>
            <person name="Young S."/>
            <person name="Neafsey D."/>
            <person name="Nusbaum C."/>
            <person name="Birren B."/>
        </authorList>
    </citation>
    <scope>NUCLEOTIDE SEQUENCE [LARGE SCALE GENOMIC DNA]</scope>
    <source>
        <strain evidence="8 9">8G7_MSG3316</strain>
    </source>
</reference>
<evidence type="ECO:0000259" key="7">
    <source>
        <dbReference type="PROSITE" id="PS51831"/>
    </source>
</evidence>